<dbReference type="InterPro" id="IPR006311">
    <property type="entry name" value="TAT_signal"/>
</dbReference>
<dbReference type="RefSeq" id="WP_205102082.1">
    <property type="nucleotide sequence ID" value="NZ_JACJJC010000004.1"/>
</dbReference>
<reference evidence="6 7" key="1">
    <citation type="journal article" date="2021" name="Sci. Rep.">
        <title>The distribution of antibiotic resistance genes in chicken gut microbiota commensals.</title>
        <authorList>
            <person name="Juricova H."/>
            <person name="Matiasovicova J."/>
            <person name="Kubasova T."/>
            <person name="Cejkova D."/>
            <person name="Rychlik I."/>
        </authorList>
    </citation>
    <scope>NUCLEOTIDE SEQUENCE [LARGE SCALE GENOMIC DNA]</scope>
    <source>
        <strain evidence="6 7">An829</strain>
    </source>
</reference>
<dbReference type="Gene3D" id="3.40.50.360">
    <property type="match status" value="1"/>
</dbReference>
<evidence type="ECO:0000256" key="4">
    <source>
        <dbReference type="SAM" id="SignalP"/>
    </source>
</evidence>
<gene>
    <name evidence="6" type="ORF">H6A60_03800</name>
</gene>
<dbReference type="PROSITE" id="PS00201">
    <property type="entry name" value="FLAVODOXIN"/>
    <property type="match status" value="1"/>
</dbReference>
<evidence type="ECO:0000259" key="5">
    <source>
        <dbReference type="PROSITE" id="PS50902"/>
    </source>
</evidence>
<dbReference type="Pfam" id="PF12682">
    <property type="entry name" value="Flavodoxin_4"/>
    <property type="match status" value="1"/>
</dbReference>
<dbReference type="InterPro" id="IPR008254">
    <property type="entry name" value="Flavodoxin/NO_synth"/>
</dbReference>
<accession>A0ABS2DQJ4</accession>
<keyword evidence="4" id="KW-0732">Signal</keyword>
<dbReference type="Proteomes" id="UP000715095">
    <property type="component" value="Unassembled WGS sequence"/>
</dbReference>
<keyword evidence="2" id="KW-0285">Flavoprotein</keyword>
<dbReference type="EMBL" id="JACJJC010000004">
    <property type="protein sequence ID" value="MBM6703611.1"/>
    <property type="molecule type" value="Genomic_DNA"/>
</dbReference>
<dbReference type="InterPro" id="IPR029039">
    <property type="entry name" value="Flavoprotein-like_sf"/>
</dbReference>
<dbReference type="PANTHER" id="PTHR39201:SF1">
    <property type="entry name" value="FLAVODOXIN-LIKE DOMAIN-CONTAINING PROTEIN"/>
    <property type="match status" value="1"/>
</dbReference>
<evidence type="ECO:0000256" key="3">
    <source>
        <dbReference type="ARBA" id="ARBA00022643"/>
    </source>
</evidence>
<name>A0ABS2DQJ4_9BURK</name>
<sequence length="198" mass="21310">MKTVNRRSCLKLAACATFAGSTAGLFSGRALAAPASEGKGKGKAIVIYYSRTGSTEALAKMIAEHTGAALLKIDVKEKYAPDYGDMTYIARDEVRANARRELETVIPDLSGYDTVFLGTPYWWGSVSVPINTFLMDHNLANKTVAPFITSGSSSPSGALSRMKTLCPQAKFVEHFYVPGSDAQDAKADVDAWLKKLGF</sequence>
<keyword evidence="7" id="KW-1185">Reference proteome</keyword>
<keyword evidence="3" id="KW-0288">FMN</keyword>
<evidence type="ECO:0000256" key="1">
    <source>
        <dbReference type="ARBA" id="ARBA00001917"/>
    </source>
</evidence>
<dbReference type="PANTHER" id="PTHR39201">
    <property type="entry name" value="EXPORTED PROTEIN-RELATED"/>
    <property type="match status" value="1"/>
</dbReference>
<dbReference type="PROSITE" id="PS50902">
    <property type="entry name" value="FLAVODOXIN_LIKE"/>
    <property type="match status" value="1"/>
</dbReference>
<feature type="signal peptide" evidence="4">
    <location>
        <begin position="1"/>
        <end position="32"/>
    </location>
</feature>
<comment type="caution">
    <text evidence="6">The sequence shown here is derived from an EMBL/GenBank/DDBJ whole genome shotgun (WGS) entry which is preliminary data.</text>
</comment>
<feature type="chain" id="PRO_5045755973" evidence="4">
    <location>
        <begin position="33"/>
        <end position="198"/>
    </location>
</feature>
<evidence type="ECO:0000313" key="7">
    <source>
        <dbReference type="Proteomes" id="UP000715095"/>
    </source>
</evidence>
<dbReference type="PROSITE" id="PS51318">
    <property type="entry name" value="TAT"/>
    <property type="match status" value="1"/>
</dbReference>
<comment type="cofactor">
    <cofactor evidence="1">
        <name>FMN</name>
        <dbReference type="ChEBI" id="CHEBI:58210"/>
    </cofactor>
</comment>
<evidence type="ECO:0000313" key="6">
    <source>
        <dbReference type="EMBL" id="MBM6703611.1"/>
    </source>
</evidence>
<proteinExistence type="predicted"/>
<dbReference type="InterPro" id="IPR001226">
    <property type="entry name" value="Flavodoxin_CS"/>
</dbReference>
<feature type="domain" description="Flavodoxin-like" evidence="5">
    <location>
        <begin position="44"/>
        <end position="198"/>
    </location>
</feature>
<dbReference type="SUPFAM" id="SSF52218">
    <property type="entry name" value="Flavoproteins"/>
    <property type="match status" value="1"/>
</dbReference>
<protein>
    <submittedName>
        <fullName evidence="6">NAD(P)H-dependent oxidoreductase</fullName>
    </submittedName>
</protein>
<organism evidence="6 7">
    <name type="scientific">Sutterella massiliensis</name>
    <dbReference type="NCBI Taxonomy" id="1816689"/>
    <lineage>
        <taxon>Bacteria</taxon>
        <taxon>Pseudomonadati</taxon>
        <taxon>Pseudomonadota</taxon>
        <taxon>Betaproteobacteria</taxon>
        <taxon>Burkholderiales</taxon>
        <taxon>Sutterellaceae</taxon>
        <taxon>Sutterella</taxon>
    </lineage>
</organism>
<evidence type="ECO:0000256" key="2">
    <source>
        <dbReference type="ARBA" id="ARBA00022630"/>
    </source>
</evidence>